<accession>A0A2R5GBW9</accession>
<evidence type="ECO:0000313" key="4">
    <source>
        <dbReference type="EMBL" id="GBG28492.1"/>
    </source>
</evidence>
<organism evidence="4 5">
    <name type="scientific">Hondaea fermentalgiana</name>
    <dbReference type="NCBI Taxonomy" id="2315210"/>
    <lineage>
        <taxon>Eukaryota</taxon>
        <taxon>Sar</taxon>
        <taxon>Stramenopiles</taxon>
        <taxon>Bigyra</taxon>
        <taxon>Labyrinthulomycetes</taxon>
        <taxon>Thraustochytrida</taxon>
        <taxon>Thraustochytriidae</taxon>
        <taxon>Hondaea</taxon>
    </lineage>
</organism>
<protein>
    <recommendedName>
        <fullName evidence="3">GAF domain-containing protein</fullName>
    </recommendedName>
</protein>
<sequence>MDASGVSVSFSGAAIPRSPASDLAVEAPSGEWSRTSTTLQDILGSADNENHGAAANEDMYSYGSERMMSGISDDQDDVADVVDDFGANGEPPSEIVELENRLALLPVLVKQNSDLRGLWDAERERAGTLSEAIGHLQSEVRAVSAARDEARLWEGLYRFRLELHQRRTCGEVMDLIRADLPALLQVPSCELIMADDADSTRPTRLTEAIAFVLEHRETLESDGMRFVPIFADAHGVCAVLRIEGAPSRQPEAIAQSACEEIGVVLAYCLVDRLKDETLASVNKALADAEHRLGSSDDDIDRRGEALRIGGEVIAEAIEQTSLHDSEIHFIELLERGIRTCVQADLCALQFMDKRIEVQKALAVSTSLQVTLGDRRAELILGRRQRIHGSFEPWEQAVALKLAENVWGLYELSKKLAQKTAEIQDRKTDMQQSLEAAEARIGQMQSAHSRAARIEALYTLVSRLLASDSEESLVKIVQEHVPNVLEVASVRLVLRQEPSYKDSSPSSTQAFHIHEDAHLIVDGKPNDEWADTVVDLVGCALDQARKRNQNVASIASLSAACARSRDDAQANESLRLRAEAESVRIAETARVILEKLASPKPPSLEQVCLMAQESVNTVVAPDEHAAGHRQWVRVLILDLDSMDESNLFELDTDQEDTISARASTREPIARVVVPSNLQNIKVRLGQGLVGRVLSSGRTHIVTGDRIAREEALVRDLDRPDTSALLCVPIVGSRAAEALSPAQSNDGDAQRVWASSSGLASGVLGCIQVARVAAGSSFGELDGKLVRMIAGHLARQIELARAQTRADDSFTQSATARSEIADFAAVLCALEVPRSSEVSLLQSHIIPLVEKLGCRLRVAEDGSSPSAGKQEHVRRFETRTLESRHQGKSDHVLLSCSKPTAVFHYLCDVMPLALRLADALEQIGADASSLRSRDLDLSQVQAERDELASNVERFRKLVAIAASMGGSNAPAKTSETSHAAVVSPEEDPVERLSWYVEELFGSQLHGIWYSKNAVPAIFKSACEEAVNAPHWAGVPAGEAHVLVVEEDRESEVPFSPGRRLLGRDDLEILILLASWLGRAHQRFAQISQLQVALRDASQGLSDTRAGAEGAASSLSITSEAMRMIIACTEMGFLERHTLDVETLRDELPAWISRGAPEGLSCTLLDNEKALEAAIRAGHVIIESPCEHETGLMVSVAGAEEVHVTAAFAVAHVHAFALTRALEAQRESADREDLSVQLHQSRHHVFLQDLALRMGAGANVADAIGTEGILRNQCADLCAELGASFVHAFELGPGGVLTCRTLPSSLQAAMPNVGESCSLVLHPPLPADFRKLVDANPVSPHPIDAGAPWVERCTLTLAHNAFERCRLVFVAGHILSEGETLNAEHVRDFLERAVCLIGNAFETRHTLEDLRSEKAQAEEGLQSAIEAHTRLEAAKEDLEKRFFQAKALDETLSALASASTVEEIATLILAHLESGHPGRCCLFIRQDITAFQEQEGDATMVDWTEPARQTSDDGLVGVCSKSQTVIFIQEDLVSDARYVYRIDGAGMASHPSSLVCVPILASLHAEEKKSTLGVICVANPERSRIDSLSVLASASALALAGQTLHHAKEAAQEALRDVENAMVDVKRSAVTGEDLARLQRRSEVMIKKADTAIARAVSVATSGGVGEYEKNKDDRDPLGVLMIWTVDVLSAADMEQMQARCESLRRPLKRCLEELCAVEAKCTFEGISVASPDRAGVFLYLLEDSAKALKGDAEVVCKSKSPYLASRSRRIAIPCSYRDSKGVVRVVGVLHVCRGGGFDATSSLAALQHIGELVGAFMRRVLRERASLAKSMAYEKRVSQLEHLASTRKSSASPRRPGTAQVGGRDGGSSGMLSRDLLEKCNKLEDQLMDAELSLERADRDRASLRTALQQAEKKVEQLRTAVKRADARQHEIETNAAVVLESARKMKADAEVKRNGADSDCELFDESKVMISENLSRSALAGGPAMTAVAAAMRSRPLPPPHPSGTLKELQRVCEQMRESQTKRAASIRELINLEQVQLDGEAKLSASRLPAPFQLGTPIQTVPWSTVKRVAQRSAQKAVSQQRREGTRTRPQLQEEPK</sequence>
<name>A0A2R5GBW9_9STRA</name>
<comment type="caution">
    <text evidence="4">The sequence shown here is derived from an EMBL/GenBank/DDBJ whole genome shotgun (WGS) entry which is preliminary data.</text>
</comment>
<feature type="region of interest" description="Disordered" evidence="2">
    <location>
        <begin position="2067"/>
        <end position="2097"/>
    </location>
</feature>
<gene>
    <name evidence="4" type="ORF">FCC1311_047152</name>
</gene>
<evidence type="ECO:0000256" key="2">
    <source>
        <dbReference type="SAM" id="MobiDB-lite"/>
    </source>
</evidence>
<evidence type="ECO:0000259" key="3">
    <source>
        <dbReference type="SMART" id="SM00065"/>
    </source>
</evidence>
<keyword evidence="5" id="KW-1185">Reference proteome</keyword>
<evidence type="ECO:0000256" key="1">
    <source>
        <dbReference type="SAM" id="Coils"/>
    </source>
</evidence>
<dbReference type="SMART" id="SM00065">
    <property type="entry name" value="GAF"/>
    <property type="match status" value="1"/>
</dbReference>
<dbReference type="GO" id="GO:0016460">
    <property type="term" value="C:myosin II complex"/>
    <property type="evidence" value="ECO:0007669"/>
    <property type="project" value="TreeGrafter"/>
</dbReference>
<keyword evidence="1" id="KW-0175">Coiled coil</keyword>
<dbReference type="GO" id="GO:0005737">
    <property type="term" value="C:cytoplasm"/>
    <property type="evidence" value="ECO:0007669"/>
    <property type="project" value="TreeGrafter"/>
</dbReference>
<dbReference type="InterPro" id="IPR029016">
    <property type="entry name" value="GAF-like_dom_sf"/>
</dbReference>
<feature type="compositionally biased region" description="Basic and acidic residues" evidence="2">
    <location>
        <begin position="2081"/>
        <end position="2097"/>
    </location>
</feature>
<feature type="coiled-coil region" evidence="1">
    <location>
        <begin position="419"/>
        <end position="446"/>
    </location>
</feature>
<dbReference type="Gene3D" id="3.30.450.40">
    <property type="match status" value="2"/>
</dbReference>
<feature type="coiled-coil region" evidence="1">
    <location>
        <begin position="1871"/>
        <end position="1933"/>
    </location>
</feature>
<feature type="coiled-coil region" evidence="1">
    <location>
        <begin position="1404"/>
        <end position="1438"/>
    </location>
</feature>
<reference evidence="4 5" key="1">
    <citation type="submission" date="2017-12" db="EMBL/GenBank/DDBJ databases">
        <title>Sequencing, de novo assembly and annotation of complete genome of a new Thraustochytrid species, strain FCC1311.</title>
        <authorList>
            <person name="Sedici K."/>
            <person name="Godart F."/>
            <person name="Aiese Cigliano R."/>
            <person name="Sanseverino W."/>
            <person name="Barakat M."/>
            <person name="Ortet P."/>
            <person name="Marechal E."/>
            <person name="Cagnac O."/>
            <person name="Amato A."/>
        </authorList>
    </citation>
    <scope>NUCLEOTIDE SEQUENCE [LARGE SCALE GENOMIC DNA]</scope>
</reference>
<evidence type="ECO:0000313" key="5">
    <source>
        <dbReference type="Proteomes" id="UP000241890"/>
    </source>
</evidence>
<dbReference type="GO" id="GO:0032982">
    <property type="term" value="C:myosin filament"/>
    <property type="evidence" value="ECO:0007669"/>
    <property type="project" value="TreeGrafter"/>
</dbReference>
<dbReference type="SUPFAM" id="SSF55781">
    <property type="entry name" value="GAF domain-like"/>
    <property type="match status" value="2"/>
</dbReference>
<dbReference type="InterPro" id="IPR003018">
    <property type="entry name" value="GAF"/>
</dbReference>
<dbReference type="PANTHER" id="PTHR45615:SF40">
    <property type="entry name" value="MYOSIN HEAVY CHAIN, NON-MUSCLE"/>
    <property type="match status" value="1"/>
</dbReference>
<dbReference type="InParanoid" id="A0A2R5GBW9"/>
<proteinExistence type="predicted"/>
<dbReference type="GO" id="GO:0000146">
    <property type="term" value="F:microfilament motor activity"/>
    <property type="evidence" value="ECO:0007669"/>
    <property type="project" value="TreeGrafter"/>
</dbReference>
<dbReference type="EMBL" id="BEYU01000042">
    <property type="protein sequence ID" value="GBG28492.1"/>
    <property type="molecule type" value="Genomic_DNA"/>
</dbReference>
<feature type="region of interest" description="Disordered" evidence="2">
    <location>
        <begin position="1841"/>
        <end position="1868"/>
    </location>
</feature>
<dbReference type="GO" id="GO:0051015">
    <property type="term" value="F:actin filament binding"/>
    <property type="evidence" value="ECO:0007669"/>
    <property type="project" value="TreeGrafter"/>
</dbReference>
<dbReference type="Proteomes" id="UP000241890">
    <property type="component" value="Unassembled WGS sequence"/>
</dbReference>
<feature type="domain" description="GAF" evidence="3">
    <location>
        <begin position="602"/>
        <end position="805"/>
    </location>
</feature>
<dbReference type="PANTHER" id="PTHR45615">
    <property type="entry name" value="MYOSIN HEAVY CHAIN, NON-MUSCLE"/>
    <property type="match status" value="1"/>
</dbReference>